<dbReference type="SUPFAM" id="SSF48452">
    <property type="entry name" value="TPR-like"/>
    <property type="match status" value="1"/>
</dbReference>
<comment type="caution">
    <text evidence="3">The sequence shown here is derived from an EMBL/GenBank/DDBJ whole genome shotgun (WGS) entry which is preliminary data.</text>
</comment>
<evidence type="ECO:0000313" key="4">
    <source>
        <dbReference type="Proteomes" id="UP000024816"/>
    </source>
</evidence>
<reference evidence="3 4" key="1">
    <citation type="journal article" date="2014" name="Antonie Van Leeuwenhoek">
        <title>Hyphomonas beringensis sp. nov. and Hyphomonas chukchiensis sp. nov., isolated from surface seawater of the Bering Sea and Chukchi Sea.</title>
        <authorList>
            <person name="Li C."/>
            <person name="Lai Q."/>
            <person name="Li G."/>
            <person name="Dong C."/>
            <person name="Wang J."/>
            <person name="Liao Y."/>
            <person name="Shao Z."/>
        </authorList>
    </citation>
    <scope>NUCLEOTIDE SEQUENCE [LARGE SCALE GENOMIC DNA]</scope>
    <source>
        <strain evidence="3 4">VP2</strain>
    </source>
</reference>
<dbReference type="Pfam" id="PF13181">
    <property type="entry name" value="TPR_8"/>
    <property type="match status" value="1"/>
</dbReference>
<name>A0A059FKC1_9PROT</name>
<dbReference type="eggNOG" id="COG0457">
    <property type="taxonomic scope" value="Bacteria"/>
</dbReference>
<feature type="chain" id="PRO_5001578178" evidence="2">
    <location>
        <begin position="24"/>
        <end position="189"/>
    </location>
</feature>
<dbReference type="EMBL" id="ARYJ01000001">
    <property type="protein sequence ID" value="KCZ91074.1"/>
    <property type="molecule type" value="Genomic_DNA"/>
</dbReference>
<evidence type="ECO:0000313" key="3">
    <source>
        <dbReference type="EMBL" id="KCZ91074.1"/>
    </source>
</evidence>
<dbReference type="PROSITE" id="PS50005">
    <property type="entry name" value="TPR"/>
    <property type="match status" value="1"/>
</dbReference>
<evidence type="ECO:0000256" key="1">
    <source>
        <dbReference type="PROSITE-ProRule" id="PRU00339"/>
    </source>
</evidence>
<organism evidence="3 4">
    <name type="scientific">Hyphomonas jannaschiana VP2</name>
    <dbReference type="NCBI Taxonomy" id="1280952"/>
    <lineage>
        <taxon>Bacteria</taxon>
        <taxon>Pseudomonadati</taxon>
        <taxon>Pseudomonadota</taxon>
        <taxon>Alphaproteobacteria</taxon>
        <taxon>Hyphomonadales</taxon>
        <taxon>Hyphomonadaceae</taxon>
        <taxon>Hyphomonas</taxon>
    </lineage>
</organism>
<dbReference type="AlphaFoldDB" id="A0A059FKC1"/>
<keyword evidence="1" id="KW-0802">TPR repeat</keyword>
<protein>
    <submittedName>
        <fullName evidence="3">Uncharacterized protein</fullName>
    </submittedName>
</protein>
<sequence>MFSSRSITAGLLALGFAADPAFAAPDLYRNGPTPAETCANGVATPGAASPALKRVCEEAVSEQGLSRKDRAATLANSGIVSLRLGEYEPALDRLTQAAELGPMHGDISISLAATLIRLGRADEAIEALSDIEAVSPENRHIAYYNRALAYWALEDAEAAYRDFYASAALKPGFGPAEEALGQFQVASIE</sequence>
<dbReference type="RefSeq" id="WP_035577124.1">
    <property type="nucleotide sequence ID" value="NZ_ARYJ01000001.1"/>
</dbReference>
<proteinExistence type="predicted"/>
<keyword evidence="4" id="KW-1185">Reference proteome</keyword>
<feature type="signal peptide" evidence="2">
    <location>
        <begin position="1"/>
        <end position="23"/>
    </location>
</feature>
<dbReference type="Pfam" id="PF14559">
    <property type="entry name" value="TPR_19"/>
    <property type="match status" value="1"/>
</dbReference>
<dbReference type="Proteomes" id="UP000024816">
    <property type="component" value="Unassembled WGS sequence"/>
</dbReference>
<dbReference type="SMART" id="SM00028">
    <property type="entry name" value="TPR"/>
    <property type="match status" value="3"/>
</dbReference>
<dbReference type="PATRIC" id="fig|1280952.3.peg.207"/>
<dbReference type="InterPro" id="IPR019734">
    <property type="entry name" value="TPR_rpt"/>
</dbReference>
<accession>A0A059FKC1</accession>
<dbReference type="STRING" id="1280952.HJA_01010"/>
<gene>
    <name evidence="3" type="ORF">HJA_01010</name>
</gene>
<evidence type="ECO:0000256" key="2">
    <source>
        <dbReference type="SAM" id="SignalP"/>
    </source>
</evidence>
<dbReference type="InterPro" id="IPR011990">
    <property type="entry name" value="TPR-like_helical_dom_sf"/>
</dbReference>
<feature type="repeat" description="TPR" evidence="1">
    <location>
        <begin position="71"/>
        <end position="104"/>
    </location>
</feature>
<dbReference type="Gene3D" id="1.25.40.10">
    <property type="entry name" value="Tetratricopeptide repeat domain"/>
    <property type="match status" value="1"/>
</dbReference>
<keyword evidence="2" id="KW-0732">Signal</keyword>